<feature type="transmembrane region" description="Helical" evidence="2">
    <location>
        <begin position="62"/>
        <end position="83"/>
    </location>
</feature>
<dbReference type="Gene3D" id="3.20.20.80">
    <property type="entry name" value="Glycosidases"/>
    <property type="match status" value="1"/>
</dbReference>
<dbReference type="Ensembl" id="ENSPFOT00000023725.1">
    <property type="protein sequence ID" value="ENSPFOP00000025443.1"/>
    <property type="gene ID" value="ENSPFOG00000024064.1"/>
</dbReference>
<dbReference type="GO" id="GO:0016324">
    <property type="term" value="C:apical plasma membrane"/>
    <property type="evidence" value="ECO:0007669"/>
    <property type="project" value="TreeGrafter"/>
</dbReference>
<evidence type="ECO:0000256" key="1">
    <source>
        <dbReference type="SAM" id="MobiDB-lite"/>
    </source>
</evidence>
<dbReference type="GO" id="GO:1904273">
    <property type="term" value="P:L-alanine import across plasma membrane"/>
    <property type="evidence" value="ECO:0007669"/>
    <property type="project" value="TreeGrafter"/>
</dbReference>
<proteinExistence type="predicted"/>
<dbReference type="AlphaFoldDB" id="A0A096M202"/>
<dbReference type="OMA" id="QINATMV"/>
<accession>A0A096M202</accession>
<dbReference type="GO" id="GO:0015823">
    <property type="term" value="P:phenylalanine transport"/>
    <property type="evidence" value="ECO:0007669"/>
    <property type="project" value="TreeGrafter"/>
</dbReference>
<organism evidence="4 5">
    <name type="scientific">Poecilia formosa</name>
    <name type="common">Amazon molly</name>
    <name type="synonym">Limia formosa</name>
    <dbReference type="NCBI Taxonomy" id="48698"/>
    <lineage>
        <taxon>Eukaryota</taxon>
        <taxon>Metazoa</taxon>
        <taxon>Chordata</taxon>
        <taxon>Craniata</taxon>
        <taxon>Vertebrata</taxon>
        <taxon>Euteleostomi</taxon>
        <taxon>Actinopterygii</taxon>
        <taxon>Neopterygii</taxon>
        <taxon>Teleostei</taxon>
        <taxon>Neoteleostei</taxon>
        <taxon>Acanthomorphata</taxon>
        <taxon>Ovalentaria</taxon>
        <taxon>Atherinomorphae</taxon>
        <taxon>Cyprinodontiformes</taxon>
        <taxon>Poeciliidae</taxon>
        <taxon>Poeciliinae</taxon>
        <taxon>Poecilia</taxon>
    </lineage>
</organism>
<dbReference type="Pfam" id="PF16028">
    <property type="entry name" value="SLC3A2_N"/>
    <property type="match status" value="1"/>
</dbReference>
<dbReference type="SUPFAM" id="SSF51011">
    <property type="entry name" value="Glycosyl hydrolase domain"/>
    <property type="match status" value="1"/>
</dbReference>
<evidence type="ECO:0000256" key="2">
    <source>
        <dbReference type="SAM" id="Phobius"/>
    </source>
</evidence>
<protein>
    <submittedName>
        <fullName evidence="4">Si:dkey-202g17.3</fullName>
    </submittedName>
</protein>
<dbReference type="SUPFAM" id="SSF51445">
    <property type="entry name" value="(Trans)glycosidases"/>
    <property type="match status" value="1"/>
</dbReference>
<keyword evidence="2" id="KW-1133">Transmembrane helix</keyword>
<sequence>MPLNAGAGAGYGSVPDAGPPGGEGASETAPLLSPEPVHQWQPMNRQQLEAAAGGPGWRAVRCYLVVLFWLAWMTMLAVAIVVINPKPFPATLKWWQKSLFYQIQPEPSPHVQDERSGGINGCLSTNNSQRLLMLAHHSDSVCERLPYLRSLGVGALILQGVFDKKATPAYLSEALETKAQIQHLLAESNKADLRVVLNICDVNLLGQEEMPGNKPSNRSDTDALRFWLEQGVAGFVICDSDPAYSVETLQEWRRVVEEFNTHQEERILLVEQTSDVLRPLNASSQNLTLVNVVIRSILPKSEQPLSAEEVAGAVETWLQTRQEDVWTSWTVGGEVPVELKRLFLVLLMTLPGSPAFRYGEEIDHTWDKESKHSDVALFSTLSHTKSSEEALLYGSLTLLPFNATSNFSSSSLSNSSVSPRPVLAFLRSWGCVRFLVLLNVWAEPLSLDPARAPGLPKKGVFVASTGMNRMGSTYLYSLKLQPYEAVVIKLFNPGGYS</sequence>
<keyword evidence="5" id="KW-1185">Reference proteome</keyword>
<keyword evidence="2" id="KW-0472">Membrane</keyword>
<reference evidence="4" key="3">
    <citation type="submission" date="2025-09" db="UniProtKB">
        <authorList>
            <consortium name="Ensembl"/>
        </authorList>
    </citation>
    <scope>IDENTIFICATION</scope>
</reference>
<dbReference type="STRING" id="48698.ENSPFOP00000025443"/>
<dbReference type="InterPro" id="IPR017853">
    <property type="entry name" value="GH"/>
</dbReference>
<evidence type="ECO:0000313" key="5">
    <source>
        <dbReference type="Proteomes" id="UP000028760"/>
    </source>
</evidence>
<name>A0A096M202_POEFO</name>
<evidence type="ECO:0000313" key="4">
    <source>
        <dbReference type="Ensembl" id="ENSPFOP00000025443.1"/>
    </source>
</evidence>
<dbReference type="Proteomes" id="UP000028760">
    <property type="component" value="Unassembled WGS sequence"/>
</dbReference>
<dbReference type="InterPro" id="IPR031984">
    <property type="entry name" value="SLC3A2_N"/>
</dbReference>
<dbReference type="GO" id="GO:0015173">
    <property type="term" value="F:aromatic amino acid transmembrane transporter activity"/>
    <property type="evidence" value="ECO:0007669"/>
    <property type="project" value="TreeGrafter"/>
</dbReference>
<reference evidence="4" key="2">
    <citation type="submission" date="2025-08" db="UniProtKB">
        <authorList>
            <consortium name="Ensembl"/>
        </authorList>
    </citation>
    <scope>IDENTIFICATION</scope>
</reference>
<reference evidence="5" key="1">
    <citation type="submission" date="2013-10" db="EMBL/GenBank/DDBJ databases">
        <authorList>
            <person name="Schartl M."/>
            <person name="Warren W."/>
        </authorList>
    </citation>
    <scope>NUCLEOTIDE SEQUENCE [LARGE SCALE GENOMIC DNA]</scope>
    <source>
        <strain evidence="5">female</strain>
    </source>
</reference>
<feature type="domain" description="Solute carrier family 3 member 2 N-terminal" evidence="3">
    <location>
        <begin position="43"/>
        <end position="99"/>
    </location>
</feature>
<dbReference type="GO" id="GO:1903801">
    <property type="term" value="P:L-leucine import across plasma membrane"/>
    <property type="evidence" value="ECO:0007669"/>
    <property type="project" value="TreeGrafter"/>
</dbReference>
<dbReference type="GO" id="GO:0015180">
    <property type="term" value="F:L-alanine transmembrane transporter activity"/>
    <property type="evidence" value="ECO:0007669"/>
    <property type="project" value="TreeGrafter"/>
</dbReference>
<dbReference type="GO" id="GO:0016323">
    <property type="term" value="C:basolateral plasma membrane"/>
    <property type="evidence" value="ECO:0007669"/>
    <property type="project" value="TreeGrafter"/>
</dbReference>
<dbReference type="GeneTree" id="ENSGT00940000167255"/>
<dbReference type="PANTHER" id="PTHR46673">
    <property type="entry name" value="4F2 CELL-SURFACE ANTIGEN HEAVY CHAIN"/>
    <property type="match status" value="1"/>
</dbReference>
<dbReference type="eggNOG" id="KOG0471">
    <property type="taxonomic scope" value="Eukaryota"/>
</dbReference>
<dbReference type="EMBL" id="AYCK01003481">
    <property type="status" value="NOT_ANNOTATED_CDS"/>
    <property type="molecule type" value="Genomic_DNA"/>
</dbReference>
<dbReference type="GO" id="GO:0015190">
    <property type="term" value="F:L-leucine transmembrane transporter activity"/>
    <property type="evidence" value="ECO:0007669"/>
    <property type="project" value="TreeGrafter"/>
</dbReference>
<evidence type="ECO:0000259" key="3">
    <source>
        <dbReference type="Pfam" id="PF16028"/>
    </source>
</evidence>
<keyword evidence="2" id="KW-0812">Transmembrane</keyword>
<dbReference type="InterPro" id="IPR042280">
    <property type="entry name" value="SLC3A2"/>
</dbReference>
<feature type="region of interest" description="Disordered" evidence="1">
    <location>
        <begin position="1"/>
        <end position="36"/>
    </location>
</feature>
<dbReference type="PANTHER" id="PTHR46673:SF2">
    <property type="entry name" value="4F2 CELL-SURFACE ANTIGEN HEAVY CHAIN-LIKE"/>
    <property type="match status" value="1"/>
</dbReference>